<accession>A0A7W7S8Z2</accession>
<evidence type="ECO:0000313" key="7">
    <source>
        <dbReference type="Proteomes" id="UP000573327"/>
    </source>
</evidence>
<comment type="similarity">
    <text evidence="1">Belongs to the peptidase S33 family.</text>
</comment>
<dbReference type="EC" id="3.3.2.9" evidence="6"/>
<evidence type="ECO:0000256" key="1">
    <source>
        <dbReference type="ARBA" id="ARBA00010088"/>
    </source>
</evidence>
<evidence type="ECO:0000259" key="5">
    <source>
        <dbReference type="Pfam" id="PF06441"/>
    </source>
</evidence>
<dbReference type="PIRSF" id="PIRSF001112">
    <property type="entry name" value="Epoxide_hydrolase"/>
    <property type="match status" value="1"/>
</dbReference>
<dbReference type="InterPro" id="IPR000639">
    <property type="entry name" value="Epox_hydrolase-like"/>
</dbReference>
<evidence type="ECO:0000256" key="2">
    <source>
        <dbReference type="ARBA" id="ARBA00022797"/>
    </source>
</evidence>
<proteinExistence type="inferred from homology"/>
<dbReference type="GO" id="GO:0097176">
    <property type="term" value="P:epoxide metabolic process"/>
    <property type="evidence" value="ECO:0007669"/>
    <property type="project" value="TreeGrafter"/>
</dbReference>
<evidence type="ECO:0000313" key="6">
    <source>
        <dbReference type="EMBL" id="MBB4946060.1"/>
    </source>
</evidence>
<name>A0A7W7S8Z2_9ACTN</name>
<feature type="domain" description="Epoxide hydrolase N-terminal" evidence="5">
    <location>
        <begin position="1"/>
        <end position="106"/>
    </location>
</feature>
<dbReference type="Pfam" id="PF06441">
    <property type="entry name" value="EHN"/>
    <property type="match status" value="1"/>
</dbReference>
<evidence type="ECO:0000256" key="4">
    <source>
        <dbReference type="PIRSR" id="PIRSR001112-1"/>
    </source>
</evidence>
<dbReference type="RefSeq" id="WP_184912855.1">
    <property type="nucleotide sequence ID" value="NZ_JACHJR010000001.1"/>
</dbReference>
<dbReference type="InterPro" id="IPR029058">
    <property type="entry name" value="AB_hydrolase_fold"/>
</dbReference>
<dbReference type="InterPro" id="IPR016292">
    <property type="entry name" value="Epoxide_hydrolase"/>
</dbReference>
<keyword evidence="7" id="KW-1185">Reference proteome</keyword>
<dbReference type="Gene3D" id="3.40.50.1820">
    <property type="entry name" value="alpha/beta hydrolase"/>
    <property type="match status" value="1"/>
</dbReference>
<gene>
    <name evidence="6" type="ORF">F4556_001595</name>
</gene>
<feature type="active site" description="Proton acceptor" evidence="4">
    <location>
        <position position="364"/>
    </location>
</feature>
<keyword evidence="2" id="KW-0058">Aromatic hydrocarbons catabolism</keyword>
<dbReference type="PANTHER" id="PTHR21661">
    <property type="entry name" value="EPOXIDE HYDROLASE 1-RELATED"/>
    <property type="match status" value="1"/>
</dbReference>
<sequence>MQPFRIDIPKAELDDLYRRLENTRWPDEVPGSGWSRGVPVGYLKELAEYWRTGFDWRAMEARINELPQFTTEIDGANVHFLHVTSPEPDAKPLLITHGWPSTFVEFLDVVGPLTDPRAHGGDPADAFHLVIPTIPGFGFSGPVREAGWDHYRVARAWKELMARLGYDRYVVQGGDWGMMVSLELCLADAEHVAGVHVNSLVTFPPQDPAELADLGEAEIQRLGKLMHFDLELSAHLKLLATRPQTVAYGLTDSPVGQLAWIMEKYREWTDSDQVPEDAIDRDLMLANVSVFWLTATAASSAQLYYESLDRTNPNIAARLGGPWELTMPAGVAVFPHDAALPLRRFADQVLPTITHWSEFDRGGHFPAMEEPDLFVADVRAFARSLEKN</sequence>
<dbReference type="SUPFAM" id="SSF53474">
    <property type="entry name" value="alpha/beta-Hydrolases"/>
    <property type="match status" value="1"/>
</dbReference>
<dbReference type="PRINTS" id="PR00412">
    <property type="entry name" value="EPOXHYDRLASE"/>
</dbReference>
<keyword evidence="3 6" id="KW-0378">Hydrolase</keyword>
<dbReference type="InterPro" id="IPR010497">
    <property type="entry name" value="Epoxide_hydro_N"/>
</dbReference>
<comment type="caution">
    <text evidence="6">The sequence shown here is derived from an EMBL/GenBank/DDBJ whole genome shotgun (WGS) entry which is preliminary data.</text>
</comment>
<evidence type="ECO:0000256" key="3">
    <source>
        <dbReference type="ARBA" id="ARBA00022801"/>
    </source>
</evidence>
<feature type="active site" description="Proton donor" evidence="4">
    <location>
        <position position="304"/>
    </location>
</feature>
<dbReference type="GO" id="GO:0033961">
    <property type="term" value="F:cis-stilbene-oxide hydrolase activity"/>
    <property type="evidence" value="ECO:0007669"/>
    <property type="project" value="UniProtKB-EC"/>
</dbReference>
<dbReference type="PANTHER" id="PTHR21661:SF35">
    <property type="entry name" value="EPOXIDE HYDROLASE"/>
    <property type="match status" value="1"/>
</dbReference>
<organism evidence="6 7">
    <name type="scientific">Kitasatospora gansuensis</name>
    <dbReference type="NCBI Taxonomy" id="258050"/>
    <lineage>
        <taxon>Bacteria</taxon>
        <taxon>Bacillati</taxon>
        <taxon>Actinomycetota</taxon>
        <taxon>Actinomycetes</taxon>
        <taxon>Kitasatosporales</taxon>
        <taxon>Streptomycetaceae</taxon>
        <taxon>Kitasatospora</taxon>
    </lineage>
</organism>
<dbReference type="EMBL" id="JACHJR010000001">
    <property type="protein sequence ID" value="MBB4946060.1"/>
    <property type="molecule type" value="Genomic_DNA"/>
</dbReference>
<dbReference type="AlphaFoldDB" id="A0A7W7S8Z2"/>
<dbReference type="Proteomes" id="UP000573327">
    <property type="component" value="Unassembled WGS sequence"/>
</dbReference>
<protein>
    <submittedName>
        <fullName evidence="6">Microsomal epoxide hydrolase</fullName>
        <ecNumber evidence="6">3.3.2.9</ecNumber>
    </submittedName>
</protein>
<reference evidence="6 7" key="1">
    <citation type="submission" date="2020-08" db="EMBL/GenBank/DDBJ databases">
        <title>Sequencing the genomes of 1000 actinobacteria strains.</title>
        <authorList>
            <person name="Klenk H.-P."/>
        </authorList>
    </citation>
    <scope>NUCLEOTIDE SEQUENCE [LARGE SCALE GENOMIC DNA]</scope>
    <source>
        <strain evidence="6 7">DSM 44786</strain>
    </source>
</reference>
<feature type="active site" description="Nucleophile" evidence="4">
    <location>
        <position position="175"/>
    </location>
</feature>